<evidence type="ECO:0000256" key="8">
    <source>
        <dbReference type="SAM" id="MobiDB-lite"/>
    </source>
</evidence>
<feature type="compositionally biased region" description="Acidic residues" evidence="8">
    <location>
        <begin position="89"/>
        <end position="100"/>
    </location>
</feature>
<dbReference type="PROSITE" id="PS51123">
    <property type="entry name" value="OMPA_2"/>
    <property type="match status" value="1"/>
</dbReference>
<dbReference type="PANTHER" id="PTHR30329">
    <property type="entry name" value="STATOR ELEMENT OF FLAGELLAR MOTOR COMPLEX"/>
    <property type="match status" value="1"/>
</dbReference>
<gene>
    <name evidence="10" type="ORF">BME96_07340</name>
</gene>
<dbReference type="RefSeq" id="WP_019378158.1">
    <property type="nucleotide sequence ID" value="NZ_CP017962.1"/>
</dbReference>
<keyword evidence="6 7" id="KW-0472">Membrane</keyword>
<keyword evidence="10" id="KW-0282">Flagellum</keyword>
<evidence type="ECO:0000313" key="11">
    <source>
        <dbReference type="Proteomes" id="UP000182945"/>
    </source>
</evidence>
<dbReference type="EMBL" id="CP017962">
    <property type="protein sequence ID" value="APC47995.1"/>
    <property type="molecule type" value="Genomic_DNA"/>
</dbReference>
<dbReference type="Proteomes" id="UP000182945">
    <property type="component" value="Chromosome"/>
</dbReference>
<keyword evidence="10" id="KW-0966">Cell projection</keyword>
<evidence type="ECO:0000313" key="10">
    <source>
        <dbReference type="EMBL" id="APC47995.1"/>
    </source>
</evidence>
<organism evidence="10 11">
    <name type="scientific">Virgibacillus halodenitrificans</name>
    <name type="common">Bacillus halodenitrificans</name>
    <dbReference type="NCBI Taxonomy" id="1482"/>
    <lineage>
        <taxon>Bacteria</taxon>
        <taxon>Bacillati</taxon>
        <taxon>Bacillota</taxon>
        <taxon>Bacilli</taxon>
        <taxon>Bacillales</taxon>
        <taxon>Bacillaceae</taxon>
        <taxon>Virgibacillus</taxon>
    </lineage>
</organism>
<dbReference type="InterPro" id="IPR025713">
    <property type="entry name" value="MotB-like_N_dom"/>
</dbReference>
<dbReference type="SUPFAM" id="SSF103088">
    <property type="entry name" value="OmpA-like"/>
    <property type="match status" value="1"/>
</dbReference>
<keyword evidence="3" id="KW-1003">Cell membrane</keyword>
<sequence>MKRRGIKKRQNNGAPKWMVTYSDMVTLILVFFILLFSMSQIDLVKFDAISESFRNRMIFDFYPSPVPMENPTQSSSEKETGKDSNEFEAPTEIEEEQLEMSETESLNGLMDEIEKYLDKNELNNVISANRTERGVVLVLQEKILFDSGEANIIDGGKPFLNKIGSLLKKMPNQVKVEGHTDSRPISNYRYPSNWELSGARASSVIRYLIDKNQFDESRFSSVGYADTRPLVPNTSSVNWKKNRRVEIVILDEEATIKEGDNS</sequence>
<feature type="region of interest" description="Disordered" evidence="8">
    <location>
        <begin position="67"/>
        <end position="100"/>
    </location>
</feature>
<accession>A0AAC9NKK9</accession>
<dbReference type="InterPro" id="IPR006665">
    <property type="entry name" value="OmpA-like"/>
</dbReference>
<reference evidence="10 11" key="1">
    <citation type="submission" date="2016-11" db="EMBL/GenBank/DDBJ databases">
        <title>Complete genome sequencing of Virgibacillus halodenitrificans PDB-F2.</title>
        <authorList>
            <person name="Sun Z."/>
            <person name="Zhou Y."/>
            <person name="Li H."/>
        </authorList>
    </citation>
    <scope>NUCLEOTIDE SEQUENCE [LARGE SCALE GENOMIC DNA]</scope>
    <source>
        <strain evidence="10 11">PDB-F2</strain>
    </source>
</reference>
<keyword evidence="10" id="KW-0969">Cilium</keyword>
<keyword evidence="5" id="KW-1133">Transmembrane helix</keyword>
<evidence type="ECO:0000256" key="6">
    <source>
        <dbReference type="ARBA" id="ARBA00023136"/>
    </source>
</evidence>
<protein>
    <submittedName>
        <fullName evidence="10">Flagellar motor protein MotS</fullName>
    </submittedName>
</protein>
<dbReference type="GeneID" id="71514200"/>
<dbReference type="KEGG" id="vhl:BME96_07340"/>
<name>A0AAC9NKK9_VIRHA</name>
<comment type="similarity">
    <text evidence="2">Belongs to the MotB family.</text>
</comment>
<evidence type="ECO:0000256" key="5">
    <source>
        <dbReference type="ARBA" id="ARBA00022989"/>
    </source>
</evidence>
<evidence type="ECO:0000259" key="9">
    <source>
        <dbReference type="PROSITE" id="PS51123"/>
    </source>
</evidence>
<dbReference type="AlphaFoldDB" id="A0AAC9NKK9"/>
<dbReference type="Gene3D" id="3.30.1330.60">
    <property type="entry name" value="OmpA-like domain"/>
    <property type="match status" value="1"/>
</dbReference>
<evidence type="ECO:0000256" key="4">
    <source>
        <dbReference type="ARBA" id="ARBA00022692"/>
    </source>
</evidence>
<feature type="domain" description="OmpA-like" evidence="9">
    <location>
        <begin position="132"/>
        <end position="253"/>
    </location>
</feature>
<dbReference type="InterPro" id="IPR036737">
    <property type="entry name" value="OmpA-like_sf"/>
</dbReference>
<dbReference type="GO" id="GO:0005886">
    <property type="term" value="C:plasma membrane"/>
    <property type="evidence" value="ECO:0007669"/>
    <property type="project" value="UniProtKB-SubCell"/>
</dbReference>
<dbReference type="Pfam" id="PF00691">
    <property type="entry name" value="OmpA"/>
    <property type="match status" value="1"/>
</dbReference>
<comment type="subcellular location">
    <subcellularLocation>
        <location evidence="1">Cell membrane</location>
        <topology evidence="1">Single-pass membrane protein</topology>
    </subcellularLocation>
</comment>
<feature type="compositionally biased region" description="Basic and acidic residues" evidence="8">
    <location>
        <begin position="76"/>
        <end position="85"/>
    </location>
</feature>
<dbReference type="CDD" id="cd07185">
    <property type="entry name" value="OmpA_C-like"/>
    <property type="match status" value="1"/>
</dbReference>
<dbReference type="Pfam" id="PF13677">
    <property type="entry name" value="MotB_plug"/>
    <property type="match status" value="1"/>
</dbReference>
<dbReference type="NCBIfam" id="NF005382">
    <property type="entry name" value="PRK06925.1"/>
    <property type="match status" value="1"/>
</dbReference>
<evidence type="ECO:0000256" key="7">
    <source>
        <dbReference type="PROSITE-ProRule" id="PRU00473"/>
    </source>
</evidence>
<dbReference type="InterPro" id="IPR050330">
    <property type="entry name" value="Bact_OuterMem_StrucFunc"/>
</dbReference>
<evidence type="ECO:0000256" key="2">
    <source>
        <dbReference type="ARBA" id="ARBA00008914"/>
    </source>
</evidence>
<proteinExistence type="inferred from homology"/>
<evidence type="ECO:0000256" key="3">
    <source>
        <dbReference type="ARBA" id="ARBA00022475"/>
    </source>
</evidence>
<evidence type="ECO:0000256" key="1">
    <source>
        <dbReference type="ARBA" id="ARBA00004162"/>
    </source>
</evidence>
<dbReference type="PANTHER" id="PTHR30329:SF16">
    <property type="entry name" value="CHEMOTAXIS MOTB PROTEIN"/>
    <property type="match status" value="1"/>
</dbReference>
<keyword evidence="4" id="KW-0812">Transmembrane</keyword>